<dbReference type="CDD" id="cd06532">
    <property type="entry name" value="Glyco_transf_25"/>
    <property type="match status" value="1"/>
</dbReference>
<proteinExistence type="predicted"/>
<dbReference type="InterPro" id="IPR002654">
    <property type="entry name" value="Glyco_trans_25"/>
</dbReference>
<evidence type="ECO:0000313" key="2">
    <source>
        <dbReference type="EMBL" id="QHU28572.1"/>
    </source>
</evidence>
<organism evidence="2">
    <name type="scientific">viral metagenome</name>
    <dbReference type="NCBI Taxonomy" id="1070528"/>
    <lineage>
        <taxon>unclassified sequences</taxon>
        <taxon>metagenomes</taxon>
        <taxon>organismal metagenomes</taxon>
    </lineage>
</organism>
<dbReference type="Gene3D" id="3.90.550.10">
    <property type="entry name" value="Spore Coat Polysaccharide Biosynthesis Protein SpsA, Chain A"/>
    <property type="match status" value="1"/>
</dbReference>
<dbReference type="EMBL" id="MN740472">
    <property type="protein sequence ID" value="QHU28572.1"/>
    <property type="molecule type" value="Genomic_DNA"/>
</dbReference>
<dbReference type="InterPro" id="IPR029044">
    <property type="entry name" value="Nucleotide-diphossugar_trans"/>
</dbReference>
<evidence type="ECO:0000259" key="1">
    <source>
        <dbReference type="Pfam" id="PF01755"/>
    </source>
</evidence>
<reference evidence="2" key="1">
    <citation type="journal article" date="2020" name="Nature">
        <title>Giant virus diversity and host interactions through global metagenomics.</title>
        <authorList>
            <person name="Schulz F."/>
            <person name="Roux S."/>
            <person name="Paez-Espino D."/>
            <person name="Jungbluth S."/>
            <person name="Walsh D.A."/>
            <person name="Denef V.J."/>
            <person name="McMahon K.D."/>
            <person name="Konstantinidis K.T."/>
            <person name="Eloe-Fadrosh E.A."/>
            <person name="Kyrpides N.C."/>
            <person name="Woyke T."/>
        </authorList>
    </citation>
    <scope>NUCLEOTIDE SEQUENCE</scope>
    <source>
        <strain evidence="2">GVMAG-M-3300027770-73</strain>
    </source>
</reference>
<dbReference type="Pfam" id="PF01755">
    <property type="entry name" value="Glyco_transf_25"/>
    <property type="match status" value="1"/>
</dbReference>
<name>A0A6C0LHF3_9ZZZZ</name>
<protein>
    <recommendedName>
        <fullName evidence="1">Glycosyl transferase family 25 domain-containing protein</fullName>
    </recommendedName>
</protein>
<feature type="domain" description="Glycosyl transferase family 25" evidence="1">
    <location>
        <begin position="36"/>
        <end position="148"/>
    </location>
</feature>
<accession>A0A6C0LHF3</accession>
<sequence>MNNCNIDINNILNNYKVDIYEITNTKKKTFINMRIKKIFVINLADNTIRRNYILMLMKKYNINFSLIVVNRISQKVHSLIKNNRITKEELGCTLSHMWCLREIIKNNYENAIIFEDDIIFHKNFKEMFMDIFQHEYDFLLLGACDFSFQHLHKKLLLNTDNELQIKNQIIDHVDNISEQQDNTFEEQQDNTLQEDTFEEHQENTLQEDTFEEPPEDTIPEIQFVTKEMNTLDSVSSVKNMYRPDQNAVKVYGAHANYYSLHGAKVMFESKRDNISFFDKSYLLMFDTFENTSFICYPNLVVSDISTSNLNHSYPFLSKSEDSYYKRCFDNFQFTDYNFIYLDIILKHKSVNIREDDSVESYITRLIKYQFQSVTERELIKNRHVFDFFTIRDLEKIKFNL</sequence>
<dbReference type="AlphaFoldDB" id="A0A6C0LHF3"/>